<dbReference type="InterPro" id="IPR036438">
    <property type="entry name" value="Insulin-like_sf"/>
</dbReference>
<dbReference type="SUPFAM" id="SSF56994">
    <property type="entry name" value="Insulin-like"/>
    <property type="match status" value="1"/>
</dbReference>
<feature type="chain" id="PRO_5043463732" description="Insulin-like peptide 7" evidence="3">
    <location>
        <begin position="30"/>
        <end position="146"/>
    </location>
</feature>
<gene>
    <name evidence="4" type="ORF">QE152_g8705</name>
</gene>
<evidence type="ECO:0000256" key="1">
    <source>
        <dbReference type="ARBA" id="ARBA00022685"/>
    </source>
</evidence>
<evidence type="ECO:0000256" key="3">
    <source>
        <dbReference type="SAM" id="SignalP"/>
    </source>
</evidence>
<keyword evidence="2 3" id="KW-0732">Signal</keyword>
<accession>A0AAW1M5L2</accession>
<feature type="signal peptide" evidence="3">
    <location>
        <begin position="1"/>
        <end position="29"/>
    </location>
</feature>
<keyword evidence="5" id="KW-1185">Reference proteome</keyword>
<evidence type="ECO:0000313" key="4">
    <source>
        <dbReference type="EMBL" id="KAK9739809.1"/>
    </source>
</evidence>
<comment type="caution">
    <text evidence="4">The sequence shown here is derived from an EMBL/GenBank/DDBJ whole genome shotgun (WGS) entry which is preliminary data.</text>
</comment>
<name>A0AAW1M5L2_POPJA</name>
<reference evidence="4 5" key="1">
    <citation type="journal article" date="2024" name="BMC Genomics">
        <title>De novo assembly and annotation of Popillia japonica's genome with initial clues to its potential as an invasive pest.</title>
        <authorList>
            <person name="Cucini C."/>
            <person name="Boschi S."/>
            <person name="Funari R."/>
            <person name="Cardaioli E."/>
            <person name="Iannotti N."/>
            <person name="Marturano G."/>
            <person name="Paoli F."/>
            <person name="Bruttini M."/>
            <person name="Carapelli A."/>
            <person name="Frati F."/>
            <person name="Nardi F."/>
        </authorList>
    </citation>
    <scope>NUCLEOTIDE SEQUENCE [LARGE SCALE GENOMIC DNA]</scope>
    <source>
        <strain evidence="4">DMR45628</strain>
    </source>
</reference>
<dbReference type="AlphaFoldDB" id="A0AAW1M5L2"/>
<dbReference type="Proteomes" id="UP001458880">
    <property type="component" value="Unassembled WGS sequence"/>
</dbReference>
<evidence type="ECO:0000256" key="2">
    <source>
        <dbReference type="ARBA" id="ARBA00022729"/>
    </source>
</evidence>
<dbReference type="Gene3D" id="1.10.100.10">
    <property type="entry name" value="Insulin-like"/>
    <property type="match status" value="1"/>
</dbReference>
<dbReference type="EMBL" id="JASPKY010000070">
    <property type="protein sequence ID" value="KAK9739809.1"/>
    <property type="molecule type" value="Genomic_DNA"/>
</dbReference>
<dbReference type="GO" id="GO:0005576">
    <property type="term" value="C:extracellular region"/>
    <property type="evidence" value="ECO:0007669"/>
    <property type="project" value="UniProtKB-ARBA"/>
</dbReference>
<proteinExistence type="predicted"/>
<protein>
    <recommendedName>
        <fullName evidence="6">Insulin-like peptide 7</fullName>
    </recommendedName>
</protein>
<evidence type="ECO:0000313" key="5">
    <source>
        <dbReference type="Proteomes" id="UP001458880"/>
    </source>
</evidence>
<keyword evidence="1" id="KW-0165">Cleavage on pair of basic residues</keyword>
<sequence>MVAFLSMFFPVSTFAALCVFIEVSDGSRASDNELDTVFRERTNTQWADAWHREKFVRCRQALVDHLYWACEKDIYRITRRSKPTSHPIYTKIDFPWLTKRDALVYLRYRRGYGLRSGPSITSECCRSSGCTWEEYAEYCPFNKRYV</sequence>
<evidence type="ECO:0008006" key="6">
    <source>
        <dbReference type="Google" id="ProtNLM"/>
    </source>
</evidence>
<organism evidence="4 5">
    <name type="scientific">Popillia japonica</name>
    <name type="common">Japanese beetle</name>
    <dbReference type="NCBI Taxonomy" id="7064"/>
    <lineage>
        <taxon>Eukaryota</taxon>
        <taxon>Metazoa</taxon>
        <taxon>Ecdysozoa</taxon>
        <taxon>Arthropoda</taxon>
        <taxon>Hexapoda</taxon>
        <taxon>Insecta</taxon>
        <taxon>Pterygota</taxon>
        <taxon>Neoptera</taxon>
        <taxon>Endopterygota</taxon>
        <taxon>Coleoptera</taxon>
        <taxon>Polyphaga</taxon>
        <taxon>Scarabaeiformia</taxon>
        <taxon>Scarabaeidae</taxon>
        <taxon>Rutelinae</taxon>
        <taxon>Popillia</taxon>
    </lineage>
</organism>